<dbReference type="GO" id="GO:0015074">
    <property type="term" value="P:DNA integration"/>
    <property type="evidence" value="ECO:0007669"/>
    <property type="project" value="InterPro"/>
</dbReference>
<name>A0A375JCY9_9BURK</name>
<feature type="domain" description="Integrase catalytic" evidence="1">
    <location>
        <begin position="3"/>
        <end position="45"/>
    </location>
</feature>
<reference evidence="2 3" key="1">
    <citation type="submission" date="2018-01" db="EMBL/GenBank/DDBJ databases">
        <authorList>
            <person name="Gaut B.S."/>
            <person name="Morton B.R."/>
            <person name="Clegg M.T."/>
            <person name="Duvall M.R."/>
        </authorList>
    </citation>
    <scope>NUCLEOTIDE SEQUENCE [LARGE SCALE GENOMIC DNA]</scope>
    <source>
        <strain evidence="2">Cupriavidus taiwanensis cmp 52</strain>
    </source>
</reference>
<organism evidence="2 3">
    <name type="scientific">Cupriavidus taiwanensis</name>
    <dbReference type="NCBI Taxonomy" id="164546"/>
    <lineage>
        <taxon>Bacteria</taxon>
        <taxon>Pseudomonadati</taxon>
        <taxon>Pseudomonadota</taxon>
        <taxon>Betaproteobacteria</taxon>
        <taxon>Burkholderiales</taxon>
        <taxon>Burkholderiaceae</taxon>
        <taxon>Cupriavidus</taxon>
    </lineage>
</organism>
<dbReference type="AlphaFoldDB" id="A0A375JCY9"/>
<accession>A0A375JCY9</accession>
<dbReference type="Pfam" id="PF13683">
    <property type="entry name" value="rve_3"/>
    <property type="match status" value="1"/>
</dbReference>
<sequence>MARTKYEEVYLKAYESASHARRSIAKYLRRYNQRRPNSSLADPTPVRLAASNQIGSLMPQLPT</sequence>
<evidence type="ECO:0000313" key="2">
    <source>
        <dbReference type="EMBL" id="SPS02789.1"/>
    </source>
</evidence>
<evidence type="ECO:0000259" key="1">
    <source>
        <dbReference type="Pfam" id="PF13683"/>
    </source>
</evidence>
<evidence type="ECO:0000313" key="3">
    <source>
        <dbReference type="Proteomes" id="UP000256805"/>
    </source>
</evidence>
<protein>
    <recommendedName>
        <fullName evidence="1">Integrase catalytic domain-containing protein</fullName>
    </recommendedName>
</protein>
<proteinExistence type="predicted"/>
<dbReference type="EMBL" id="OVTA01000095">
    <property type="protein sequence ID" value="SPS02789.1"/>
    <property type="molecule type" value="Genomic_DNA"/>
</dbReference>
<dbReference type="InterPro" id="IPR001584">
    <property type="entry name" value="Integrase_cat-core"/>
</dbReference>
<dbReference type="Proteomes" id="UP000256805">
    <property type="component" value="Unassembled WGS sequence"/>
</dbReference>
<gene>
    <name evidence="2" type="ORF">CBM2634_U300005</name>
</gene>